<accession>E0RSY1</accession>
<gene>
    <name evidence="8" type="ordered locus">STHERM_c11770</name>
</gene>
<keyword evidence="5 6" id="KW-0472">Membrane</keyword>
<dbReference type="Gene3D" id="1.20.1250.20">
    <property type="entry name" value="MFS general substrate transporter like domains"/>
    <property type="match status" value="2"/>
</dbReference>
<dbReference type="HOGENOM" id="CLU_677771_0_0_12"/>
<evidence type="ECO:0000313" key="8">
    <source>
        <dbReference type="EMBL" id="ADN02118.1"/>
    </source>
</evidence>
<evidence type="ECO:0000256" key="1">
    <source>
        <dbReference type="ARBA" id="ARBA00004651"/>
    </source>
</evidence>
<dbReference type="RefSeq" id="WP_013313959.1">
    <property type="nucleotide sequence ID" value="NC_014484.1"/>
</dbReference>
<feature type="transmembrane region" description="Helical" evidence="6">
    <location>
        <begin position="345"/>
        <end position="367"/>
    </location>
</feature>
<dbReference type="SUPFAM" id="SSF103473">
    <property type="entry name" value="MFS general substrate transporter"/>
    <property type="match status" value="1"/>
</dbReference>
<dbReference type="GO" id="GO:0005886">
    <property type="term" value="C:plasma membrane"/>
    <property type="evidence" value="ECO:0007669"/>
    <property type="project" value="UniProtKB-SubCell"/>
</dbReference>
<dbReference type="InterPro" id="IPR020846">
    <property type="entry name" value="MFS_dom"/>
</dbReference>
<evidence type="ECO:0000259" key="7">
    <source>
        <dbReference type="PROSITE" id="PS50850"/>
    </source>
</evidence>
<dbReference type="InterPro" id="IPR011701">
    <property type="entry name" value="MFS"/>
</dbReference>
<proteinExistence type="predicted"/>
<keyword evidence="3 6" id="KW-0812">Transmembrane</keyword>
<feature type="transmembrane region" description="Helical" evidence="6">
    <location>
        <begin position="102"/>
        <end position="120"/>
    </location>
</feature>
<feature type="transmembrane region" description="Helical" evidence="6">
    <location>
        <begin position="284"/>
        <end position="301"/>
    </location>
</feature>
<evidence type="ECO:0000256" key="2">
    <source>
        <dbReference type="ARBA" id="ARBA00022475"/>
    </source>
</evidence>
<feature type="transmembrane region" description="Helical" evidence="6">
    <location>
        <begin position="68"/>
        <end position="90"/>
    </location>
</feature>
<reference evidence="8 9" key="2">
    <citation type="journal article" date="2010" name="J. Bacteriol.">
        <title>Genome sequence of the polysaccharide-degrading, thermophilic anaerobe Spirochaeta thermophila DSM 6192.</title>
        <authorList>
            <person name="Angelov A."/>
            <person name="Liebl S."/>
            <person name="Ballschmiter M."/>
            <person name="Bomeke M."/>
            <person name="Lehmann R."/>
            <person name="Liesegang H."/>
            <person name="Daniel R."/>
            <person name="Liebl W."/>
        </authorList>
    </citation>
    <scope>NUCLEOTIDE SEQUENCE [LARGE SCALE GENOMIC DNA]</scope>
    <source>
        <strain evidence="9">ATCC 49972 / DSM 6192 / RI 19.B1</strain>
    </source>
</reference>
<comment type="subcellular location">
    <subcellularLocation>
        <location evidence="1">Cell membrane</location>
        <topology evidence="1">Multi-pass membrane protein</topology>
    </subcellularLocation>
</comment>
<evidence type="ECO:0000313" key="9">
    <source>
        <dbReference type="Proteomes" id="UP000001296"/>
    </source>
</evidence>
<dbReference type="KEGG" id="sta:STHERM_c11770"/>
<dbReference type="PROSITE" id="PS50850">
    <property type="entry name" value="MFS"/>
    <property type="match status" value="1"/>
</dbReference>
<protein>
    <submittedName>
        <fullName evidence="8">Major facilitator superfamily permease/putative D-galactonate transporter</fullName>
    </submittedName>
</protein>
<feature type="domain" description="Major facilitator superfamily (MFS) profile" evidence="7">
    <location>
        <begin position="6"/>
        <end position="399"/>
    </location>
</feature>
<dbReference type="InterPro" id="IPR036259">
    <property type="entry name" value="MFS_trans_sf"/>
</dbReference>
<feature type="transmembrane region" description="Helical" evidence="6">
    <location>
        <begin position="373"/>
        <end position="394"/>
    </location>
</feature>
<feature type="transmembrane region" description="Helical" evidence="6">
    <location>
        <begin position="132"/>
        <end position="153"/>
    </location>
</feature>
<evidence type="ECO:0000256" key="4">
    <source>
        <dbReference type="ARBA" id="ARBA00022989"/>
    </source>
</evidence>
<feature type="transmembrane region" description="Helical" evidence="6">
    <location>
        <begin position="159"/>
        <end position="179"/>
    </location>
</feature>
<evidence type="ECO:0000256" key="5">
    <source>
        <dbReference type="ARBA" id="ARBA00023136"/>
    </source>
</evidence>
<organism evidence="8 9">
    <name type="scientific">Winmispira thermophila (strain ATCC 49972 / DSM 6192 / RI 19.B1)</name>
    <name type="common">Spirochaeta thermophila</name>
    <dbReference type="NCBI Taxonomy" id="665571"/>
    <lineage>
        <taxon>Bacteria</taxon>
        <taxon>Pseudomonadati</taxon>
        <taxon>Spirochaetota</taxon>
        <taxon>Spirochaetia</taxon>
        <taxon>Winmispirales</taxon>
        <taxon>Winmispiraceae</taxon>
        <taxon>Winmispira</taxon>
    </lineage>
</organism>
<evidence type="ECO:0000256" key="3">
    <source>
        <dbReference type="ARBA" id="ARBA00022692"/>
    </source>
</evidence>
<dbReference type="PANTHER" id="PTHR43124:SF3">
    <property type="entry name" value="CHLORAMPHENICOL EFFLUX PUMP RV0191"/>
    <property type="match status" value="1"/>
</dbReference>
<keyword evidence="4 6" id="KW-1133">Transmembrane helix</keyword>
<feature type="transmembrane region" description="Helical" evidence="6">
    <location>
        <begin position="42"/>
        <end position="61"/>
    </location>
</feature>
<dbReference type="AlphaFoldDB" id="E0RSY1"/>
<dbReference type="eggNOG" id="COG2814">
    <property type="taxonomic scope" value="Bacteria"/>
</dbReference>
<dbReference type="PaxDb" id="665571-STHERM_c11770"/>
<dbReference type="PANTHER" id="PTHR43124">
    <property type="entry name" value="PURINE EFFLUX PUMP PBUE"/>
    <property type="match status" value="1"/>
</dbReference>
<dbReference type="Proteomes" id="UP000001296">
    <property type="component" value="Chromosome"/>
</dbReference>
<feature type="transmembrane region" description="Helical" evidence="6">
    <location>
        <begin position="250"/>
        <end position="272"/>
    </location>
</feature>
<dbReference type="InterPro" id="IPR050189">
    <property type="entry name" value="MFS_Efflux_Transporters"/>
</dbReference>
<dbReference type="GO" id="GO:0022857">
    <property type="term" value="F:transmembrane transporter activity"/>
    <property type="evidence" value="ECO:0007669"/>
    <property type="project" value="InterPro"/>
</dbReference>
<keyword evidence="2" id="KW-1003">Cell membrane</keyword>
<dbReference type="EMBL" id="CP001698">
    <property type="protein sequence ID" value="ADN02118.1"/>
    <property type="molecule type" value="Genomic_DNA"/>
</dbReference>
<sequence length="406" mass="43310">MRRSLVLMVICVGVTTLSTLQGSIFGAALPLIVGDLGIDWGLMGLMIAAWTVLCALSPFVLGRYVHEAPPLTAVTVVMLLLSLSSIALTAVRDLVALNLVRVASSLAIAFPFPLAARVVTSHVSEHRRGLATAIYGTGSMIGLALAYVVIALSGSHWRLATLVAGLLGIAFLPVAFGLWKYAFPSPDAEKPLQADPAGKPDPDRTIASGPFPYGLVLLLMLGHFCAVYTWNLMFNWLSTFLVRDLALPYGAIALSLSAMALVASVAEVLIGVRSDRLRGFRGRVLPLFMGFIPSVVLLTVAPWIPSALIAGILMSFAILTWRLASPSFWSIFSDLVPLAHFGKASNMYMLAVFASGISSSVINGYLVSLTGSMRYPILLSALILLFSPLFYTLAAKRVYCAHPASA</sequence>
<dbReference type="Pfam" id="PF07690">
    <property type="entry name" value="MFS_1"/>
    <property type="match status" value="1"/>
</dbReference>
<name>E0RSY1_WINT6</name>
<feature type="transmembrane region" description="Helical" evidence="6">
    <location>
        <begin position="211"/>
        <end position="230"/>
    </location>
</feature>
<reference key="1">
    <citation type="submission" date="2009-08" db="EMBL/GenBank/DDBJ databases">
        <title>The genome sequence of Spirochaeta thermophila DSM6192.</title>
        <authorList>
            <person name="Angelov A."/>
            <person name="Mientus M."/>
            <person name="Wittenberg S."/>
            <person name="Lehmann R."/>
            <person name="Liesegang H."/>
            <person name="Daniel R."/>
            <person name="Liebl W."/>
        </authorList>
    </citation>
    <scope>NUCLEOTIDE SEQUENCE</scope>
    <source>
        <strain>DSM 6192</strain>
    </source>
</reference>
<evidence type="ECO:0000256" key="6">
    <source>
        <dbReference type="SAM" id="Phobius"/>
    </source>
</evidence>